<dbReference type="OrthoDB" id="9988752at2759"/>
<dbReference type="AlphaFoldDB" id="A0A815BVG0"/>
<dbReference type="PANTHER" id="PTHR11036">
    <property type="entry name" value="SEMAPHORIN"/>
    <property type="match status" value="1"/>
</dbReference>
<feature type="transmembrane region" description="Helical" evidence="2">
    <location>
        <begin position="512"/>
        <end position="536"/>
    </location>
</feature>
<dbReference type="GO" id="GO:0030215">
    <property type="term" value="F:semaphorin receptor binding"/>
    <property type="evidence" value="ECO:0007669"/>
    <property type="project" value="InterPro"/>
</dbReference>
<dbReference type="InterPro" id="IPR027231">
    <property type="entry name" value="Semaphorin"/>
</dbReference>
<evidence type="ECO:0000313" key="4">
    <source>
        <dbReference type="EMBL" id="CAF1274706.1"/>
    </source>
</evidence>
<proteinExistence type="predicted"/>
<name>A0A815BVG0_9BILA</name>
<dbReference type="GO" id="GO:0005886">
    <property type="term" value="C:plasma membrane"/>
    <property type="evidence" value="ECO:0007669"/>
    <property type="project" value="TreeGrafter"/>
</dbReference>
<dbReference type="GO" id="GO:0007411">
    <property type="term" value="P:axon guidance"/>
    <property type="evidence" value="ECO:0007669"/>
    <property type="project" value="TreeGrafter"/>
</dbReference>
<evidence type="ECO:0000256" key="1">
    <source>
        <dbReference type="PROSITE-ProRule" id="PRU00352"/>
    </source>
</evidence>
<dbReference type="EMBL" id="CAJOAX010005676">
    <property type="protein sequence ID" value="CAF3956525.1"/>
    <property type="molecule type" value="Genomic_DNA"/>
</dbReference>
<comment type="caution">
    <text evidence="4">The sequence shown here is derived from an EMBL/GenBank/DDBJ whole genome shotgun (WGS) entry which is preliminary data.</text>
</comment>
<dbReference type="SMART" id="SM00630">
    <property type="entry name" value="Sema"/>
    <property type="match status" value="1"/>
</dbReference>
<dbReference type="Proteomes" id="UP000663823">
    <property type="component" value="Unassembled WGS sequence"/>
</dbReference>
<keyword evidence="2" id="KW-0472">Membrane</keyword>
<dbReference type="GO" id="GO:0030335">
    <property type="term" value="P:positive regulation of cell migration"/>
    <property type="evidence" value="ECO:0007669"/>
    <property type="project" value="TreeGrafter"/>
</dbReference>
<dbReference type="PROSITE" id="PS51004">
    <property type="entry name" value="SEMA"/>
    <property type="match status" value="1"/>
</dbReference>
<dbReference type="Gene3D" id="2.130.10.10">
    <property type="entry name" value="YVTN repeat-like/Quinoprotein amine dehydrogenase"/>
    <property type="match status" value="1"/>
</dbReference>
<evidence type="ECO:0000259" key="3">
    <source>
        <dbReference type="PROSITE" id="PS51004"/>
    </source>
</evidence>
<organism evidence="4 6">
    <name type="scientific">Rotaria sordida</name>
    <dbReference type="NCBI Taxonomy" id="392033"/>
    <lineage>
        <taxon>Eukaryota</taxon>
        <taxon>Metazoa</taxon>
        <taxon>Spiralia</taxon>
        <taxon>Gnathifera</taxon>
        <taxon>Rotifera</taxon>
        <taxon>Eurotatoria</taxon>
        <taxon>Bdelloidea</taxon>
        <taxon>Philodinida</taxon>
        <taxon>Philodinidae</taxon>
        <taxon>Rotaria</taxon>
    </lineage>
</organism>
<dbReference type="PANTHER" id="PTHR11036:SF127">
    <property type="entry name" value="SEMAPHORIN-1A"/>
    <property type="match status" value="1"/>
</dbReference>
<evidence type="ECO:0000313" key="6">
    <source>
        <dbReference type="Proteomes" id="UP000663882"/>
    </source>
</evidence>
<dbReference type="InterPro" id="IPR036352">
    <property type="entry name" value="Semap_dom_sf"/>
</dbReference>
<dbReference type="EMBL" id="CAJNOO010002513">
    <property type="protein sequence ID" value="CAF1274706.1"/>
    <property type="molecule type" value="Genomic_DNA"/>
</dbReference>
<gene>
    <name evidence="5" type="ORF">OTI717_LOCUS26670</name>
    <name evidence="4" type="ORF">RFH988_LOCUS28377</name>
</gene>
<sequence>MNIPCYGWHQTLTFTQKVSYDTNSQMSLVSSEMKFFMWYDSYAIYGAREKLILLKPILNTSSIEIFSYNWSIDAITMEECRQEWNTKEKCYNDVVHVRILPNSTIMDVYCTYAHRPMVRSFDLHTMSFIDENTLTRDPHPPMDSERSYVMLTFNRSLITAGYQGDYIPTIRTTQGKTLLYALRQNSYFVGGFKYDGKAVFGVIETSERTETNRVSRLVMACADRTEIIRKATLNCSTNIFEQSRSFVFHILTALIDPIHTTNGTVLLFATFTTNNSSITASAVCLFILDKQFYDIFTGSSIKNNRINEMNELIFNCSQTIPSTIDRDMVESERQFLPYLSNPLFIETMSYHIFTAINVIQYKPNFYCLIIGTSNGRLFTAFTDATFKTNIFEELTLPISMSYSVKSITYKKVDNNSYVIIITNHIGYLTIKLISCYDNHTKLCFECWMKDCSIRKIVLTDKIDRHQCIYENSIRSILNNNTNIFTLDMDNYSSSFDWSLLNRNSDEKSKMKLLFYIVIPLSFVVFVLTILIIILLTKSNHKIKQGRFYPTDCRKTQDTSSAHIFSHTYTNNAMYRTNNKQLFSERRNQHHVFPIRSDLCIRQIPSNPVYSTVSSQSLPSLILPSPPPPPPINSSNPSKHLSAQRLYKTYV</sequence>
<dbReference type="SUPFAM" id="SSF101912">
    <property type="entry name" value="Sema domain"/>
    <property type="match status" value="1"/>
</dbReference>
<accession>A0A815BVG0</accession>
<evidence type="ECO:0000313" key="5">
    <source>
        <dbReference type="EMBL" id="CAF3956525.1"/>
    </source>
</evidence>
<keyword evidence="2" id="KW-1133">Transmembrane helix</keyword>
<comment type="caution">
    <text evidence="1">Lacks conserved residue(s) required for the propagation of feature annotation.</text>
</comment>
<reference evidence="4" key="1">
    <citation type="submission" date="2021-02" db="EMBL/GenBank/DDBJ databases">
        <authorList>
            <person name="Nowell W R."/>
        </authorList>
    </citation>
    <scope>NUCLEOTIDE SEQUENCE</scope>
</reference>
<keyword evidence="2" id="KW-0812">Transmembrane</keyword>
<protein>
    <recommendedName>
        <fullName evidence="3">Sema domain-containing protein</fullName>
    </recommendedName>
</protein>
<dbReference type="InterPro" id="IPR001627">
    <property type="entry name" value="Semap_dom"/>
</dbReference>
<dbReference type="InterPro" id="IPR015943">
    <property type="entry name" value="WD40/YVTN_repeat-like_dom_sf"/>
</dbReference>
<dbReference type="GO" id="GO:0045499">
    <property type="term" value="F:chemorepellent activity"/>
    <property type="evidence" value="ECO:0007669"/>
    <property type="project" value="TreeGrafter"/>
</dbReference>
<feature type="domain" description="Sema" evidence="3">
    <location>
        <begin position="1"/>
        <end position="432"/>
    </location>
</feature>
<dbReference type="Proteomes" id="UP000663882">
    <property type="component" value="Unassembled WGS sequence"/>
</dbReference>
<dbReference type="GO" id="GO:0071526">
    <property type="term" value="P:semaphorin-plexin signaling pathway"/>
    <property type="evidence" value="ECO:0007669"/>
    <property type="project" value="TreeGrafter"/>
</dbReference>
<evidence type="ECO:0000256" key="2">
    <source>
        <dbReference type="SAM" id="Phobius"/>
    </source>
</evidence>